<accession>A0A4U1CLK6</accession>
<comment type="caution">
    <text evidence="4">The sequence shown here is derived from an EMBL/GenBank/DDBJ whole genome shotgun (WGS) entry which is preliminary data.</text>
</comment>
<dbReference type="GO" id="GO:1990281">
    <property type="term" value="C:efflux pump complex"/>
    <property type="evidence" value="ECO:0007669"/>
    <property type="project" value="TreeGrafter"/>
</dbReference>
<reference evidence="4 5" key="1">
    <citation type="submission" date="2019-04" db="EMBL/GenBank/DDBJ databases">
        <title>Pedobacter sp. RP-3-15 sp. nov., isolated from Arctic soil.</title>
        <authorList>
            <person name="Dahal R.H."/>
            <person name="Kim D.-U."/>
        </authorList>
    </citation>
    <scope>NUCLEOTIDE SEQUENCE [LARGE SCALE GENOMIC DNA]</scope>
    <source>
        <strain evidence="4 5">RP-3-15</strain>
    </source>
</reference>
<evidence type="ECO:0000313" key="4">
    <source>
        <dbReference type="EMBL" id="TKC08697.1"/>
    </source>
</evidence>
<sequence length="415" mass="45869">MDRELSQTFKRKRIVTTILITSICLAVIVAAFITFRGTIRPAVNHGEIEIGTADKGTIEATISASGTVIPQYEFTITSPIHAKIEKVLHAPGELINARESILSLNKETTLSNYTKMLDEQAANHNKIDQLKLSLERSLGELETQYTIKEMNIQSLETALDHERSLLSIGSSTAERVKQAGLNLQISKLELKQLKNQIGNQKKAMQNDMKSLGFQISIQNKNIAESNKKLNLAEVRSPAKGMITWVIDKIGIEVGEGAELVRVADMSSFKIDAKISDEYAANLKPGGTVIVRIDKTDLRGQITNIMPEVDNGMIKFFVGLNKNNDPILRSNLKVDVFVVIAVKDNVVRVKNGPAFNGSDQQKVFVIKGNEAVSRNISVGISNFDKVEIRSGLQPGEQIIVTEMNDFKNMDKVIIKN</sequence>
<feature type="coiled-coil region" evidence="1">
    <location>
        <begin position="176"/>
        <end position="203"/>
    </location>
</feature>
<feature type="transmembrane region" description="Helical" evidence="2">
    <location>
        <begin position="14"/>
        <end position="35"/>
    </location>
</feature>
<dbReference type="GO" id="GO:0015562">
    <property type="term" value="F:efflux transmembrane transporter activity"/>
    <property type="evidence" value="ECO:0007669"/>
    <property type="project" value="TreeGrafter"/>
</dbReference>
<evidence type="ECO:0000313" key="5">
    <source>
        <dbReference type="Proteomes" id="UP000307244"/>
    </source>
</evidence>
<keyword evidence="2" id="KW-0472">Membrane</keyword>
<keyword evidence="1" id="KW-0175">Coiled coil</keyword>
<dbReference type="AlphaFoldDB" id="A0A4U1CLK6"/>
<evidence type="ECO:0000256" key="2">
    <source>
        <dbReference type="SAM" id="Phobius"/>
    </source>
</evidence>
<keyword evidence="5" id="KW-1185">Reference proteome</keyword>
<name>A0A4U1CLK6_9SPHI</name>
<keyword evidence="2" id="KW-1133">Transmembrane helix</keyword>
<evidence type="ECO:0000256" key="1">
    <source>
        <dbReference type="SAM" id="Coils"/>
    </source>
</evidence>
<organism evidence="4 5">
    <name type="scientific">Pedobacter frigoris</name>
    <dbReference type="NCBI Taxonomy" id="2571272"/>
    <lineage>
        <taxon>Bacteria</taxon>
        <taxon>Pseudomonadati</taxon>
        <taxon>Bacteroidota</taxon>
        <taxon>Sphingobacteriia</taxon>
        <taxon>Sphingobacteriales</taxon>
        <taxon>Sphingobacteriaceae</taxon>
        <taxon>Pedobacter</taxon>
    </lineage>
</organism>
<dbReference type="Proteomes" id="UP000307244">
    <property type="component" value="Unassembled WGS sequence"/>
</dbReference>
<keyword evidence="2" id="KW-0812">Transmembrane</keyword>
<gene>
    <name evidence="4" type="ORF">FA047_00945</name>
</gene>
<evidence type="ECO:0000259" key="3">
    <source>
        <dbReference type="Pfam" id="PF25967"/>
    </source>
</evidence>
<feature type="domain" description="Multidrug resistance protein MdtA-like C-terminal permuted SH3" evidence="3">
    <location>
        <begin position="356"/>
        <end position="402"/>
    </location>
</feature>
<dbReference type="RefSeq" id="WP_136834117.1">
    <property type="nucleotide sequence ID" value="NZ_SWBQ01000001.1"/>
</dbReference>
<dbReference type="InterPro" id="IPR058627">
    <property type="entry name" value="MdtA-like_C"/>
</dbReference>
<dbReference type="Pfam" id="PF25967">
    <property type="entry name" value="RND-MFP_C"/>
    <property type="match status" value="1"/>
</dbReference>
<dbReference type="PANTHER" id="PTHR30469">
    <property type="entry name" value="MULTIDRUG RESISTANCE PROTEIN MDTA"/>
    <property type="match status" value="1"/>
</dbReference>
<proteinExistence type="predicted"/>
<protein>
    <submittedName>
        <fullName evidence="4">HlyD family efflux transporter periplasmic adaptor subunit</fullName>
    </submittedName>
</protein>
<dbReference type="Gene3D" id="2.40.30.170">
    <property type="match status" value="1"/>
</dbReference>
<dbReference type="EMBL" id="SWBQ01000001">
    <property type="protein sequence ID" value="TKC08697.1"/>
    <property type="molecule type" value="Genomic_DNA"/>
</dbReference>
<dbReference type="Gene3D" id="2.40.420.20">
    <property type="match status" value="1"/>
</dbReference>
<dbReference type="OrthoDB" id="9806939at2"/>